<evidence type="ECO:0000256" key="1">
    <source>
        <dbReference type="ARBA" id="ARBA00008613"/>
    </source>
</evidence>
<evidence type="ECO:0000256" key="2">
    <source>
        <dbReference type="ARBA" id="ARBA00022448"/>
    </source>
</evidence>
<dbReference type="PROSITE" id="PS00150">
    <property type="entry name" value="ACYLPHOSPHATASE_1"/>
    <property type="match status" value="1"/>
</dbReference>
<dbReference type="PANTHER" id="PTHR10698:SF0">
    <property type="entry name" value="V-TYPE PROTON ATPASE SUBUNIT H"/>
    <property type="match status" value="1"/>
</dbReference>
<dbReference type="Gene3D" id="1.25.40.150">
    <property type="entry name" value="V-type ATPase, subunit H, C-terminal domain"/>
    <property type="match status" value="1"/>
</dbReference>
<dbReference type="EMBL" id="JAZGSY010000223">
    <property type="protein sequence ID" value="KAL1838304.1"/>
    <property type="molecule type" value="Genomic_DNA"/>
</dbReference>
<evidence type="ECO:0000256" key="5">
    <source>
        <dbReference type="PROSITE-ProRule" id="PRU00520"/>
    </source>
</evidence>
<dbReference type="Pfam" id="PF11698">
    <property type="entry name" value="V-ATPase_H_C"/>
    <property type="match status" value="1"/>
</dbReference>
<gene>
    <name evidence="7" type="ORF">VTJ49DRAFT_2816</name>
</gene>
<organism evidence="7 8">
    <name type="scientific">Humicola insolens</name>
    <name type="common">Soft-rot fungus</name>
    <dbReference type="NCBI Taxonomy" id="85995"/>
    <lineage>
        <taxon>Eukaryota</taxon>
        <taxon>Fungi</taxon>
        <taxon>Dikarya</taxon>
        <taxon>Ascomycota</taxon>
        <taxon>Pezizomycotina</taxon>
        <taxon>Sordariomycetes</taxon>
        <taxon>Sordariomycetidae</taxon>
        <taxon>Sordariales</taxon>
        <taxon>Chaetomiaceae</taxon>
        <taxon>Mycothermus</taxon>
    </lineage>
</organism>
<dbReference type="InterPro" id="IPR017968">
    <property type="entry name" value="Acylphosphatase_CS"/>
</dbReference>
<evidence type="ECO:0000256" key="3">
    <source>
        <dbReference type="ARBA" id="ARBA00022781"/>
    </source>
</evidence>
<sequence>MSLDPPTYLASLQNNIRQRPIPWEGAVRAGTLTEDQLARIRAVDKVKKDVRKQTVEADIDAYRVLFIGEPGTQSVLESAAKRQDVVQYLLVLLSDLLNTVPALSKAVVATPDPYRQFLPLLAQSPSPDAAIPLLTSTVLVSLLARSRDDSPQTIGRALPVILTYLSSLINNTDAGLQDIGVQAYSSLLYSRAARRQFWKQRSETVTPLVEILRAAAGVGNKDASASLWSGTTGQSSSRSGFEGSLGGGVGLQLLYRVLLVMWQLSFEAAEIGDDLNDEYDIVLLYTQLLRLSPKEKTTRLLVSTLLNLLTTNQNTLLPTAVLARLPALLQNLQTRQFTDPDLREDLDKLRELVDEYTKTKTTFDEYVGEVNSGHLRWSPPHRSEVFWAENARKILDYENGELVRKLAEIMKKPWENDKAVLAIACNDVGCLVREVPEKRGQLEKLGLKTRIMELMGEADENVYFRVHGTVQGVGFRYFTRHRAVENNITGWVRNTENDKVEGEAQGEEANVKEFLRHVDKGPKHAHVCKLEKEEREVVEGEEGFEIRR</sequence>
<dbReference type="InterPro" id="IPR020456">
    <property type="entry name" value="Acylphosphatase"/>
</dbReference>
<name>A0ABR3V8Z3_HUMIN</name>
<dbReference type="Gene3D" id="3.90.870.50">
    <property type="match status" value="1"/>
</dbReference>
<dbReference type="InterPro" id="IPR011987">
    <property type="entry name" value="ATPase_V1-cplx_hsu_C"/>
</dbReference>
<keyword evidence="8" id="KW-1185">Reference proteome</keyword>
<dbReference type="Gene3D" id="1.25.10.10">
    <property type="entry name" value="Leucine-rich Repeat Variant"/>
    <property type="match status" value="1"/>
</dbReference>
<dbReference type="PANTHER" id="PTHR10698">
    <property type="entry name" value="V-TYPE PROTON ATPASE SUBUNIT H"/>
    <property type="match status" value="1"/>
</dbReference>
<keyword evidence="3" id="KW-0375">Hydrogen ion transport</keyword>
<proteinExistence type="inferred from homology"/>
<reference evidence="7 8" key="1">
    <citation type="journal article" date="2024" name="Commun. Biol.">
        <title>Comparative genomic analysis of thermophilic fungi reveals convergent evolutionary adaptations and gene losses.</title>
        <authorList>
            <person name="Steindorff A.S."/>
            <person name="Aguilar-Pontes M.V."/>
            <person name="Robinson A.J."/>
            <person name="Andreopoulos B."/>
            <person name="LaButti K."/>
            <person name="Kuo A."/>
            <person name="Mondo S."/>
            <person name="Riley R."/>
            <person name="Otillar R."/>
            <person name="Haridas S."/>
            <person name="Lipzen A."/>
            <person name="Grimwood J."/>
            <person name="Schmutz J."/>
            <person name="Clum A."/>
            <person name="Reid I.D."/>
            <person name="Moisan M.C."/>
            <person name="Butler G."/>
            <person name="Nguyen T.T.M."/>
            <person name="Dewar K."/>
            <person name="Conant G."/>
            <person name="Drula E."/>
            <person name="Henrissat B."/>
            <person name="Hansel C."/>
            <person name="Singer S."/>
            <person name="Hutchinson M.I."/>
            <person name="de Vries R.P."/>
            <person name="Natvig D.O."/>
            <person name="Powell A.J."/>
            <person name="Tsang A."/>
            <person name="Grigoriev I.V."/>
        </authorList>
    </citation>
    <scope>NUCLEOTIDE SEQUENCE [LARGE SCALE GENOMIC DNA]</scope>
    <source>
        <strain evidence="7 8">CBS 620.91</strain>
    </source>
</reference>
<evidence type="ECO:0000256" key="4">
    <source>
        <dbReference type="ARBA" id="ARBA00023065"/>
    </source>
</evidence>
<dbReference type="SUPFAM" id="SSF54975">
    <property type="entry name" value="Acylphosphatase/BLUF domain-like"/>
    <property type="match status" value="1"/>
</dbReference>
<keyword evidence="4" id="KW-0406">Ion transport</keyword>
<protein>
    <recommendedName>
        <fullName evidence="5">acylphosphatase</fullName>
        <ecNumber evidence="5">3.6.1.7</ecNumber>
    </recommendedName>
</protein>
<comment type="catalytic activity">
    <reaction evidence="5">
        <text>an acyl phosphate + H2O = a carboxylate + phosphate + H(+)</text>
        <dbReference type="Rhea" id="RHEA:14965"/>
        <dbReference type="ChEBI" id="CHEBI:15377"/>
        <dbReference type="ChEBI" id="CHEBI:15378"/>
        <dbReference type="ChEBI" id="CHEBI:29067"/>
        <dbReference type="ChEBI" id="CHEBI:43474"/>
        <dbReference type="ChEBI" id="CHEBI:59918"/>
        <dbReference type="EC" id="3.6.1.7"/>
    </reaction>
</comment>
<keyword evidence="5" id="KW-0378">Hydrolase</keyword>
<dbReference type="InterPro" id="IPR016024">
    <property type="entry name" value="ARM-type_fold"/>
</dbReference>
<dbReference type="InterPro" id="IPR011989">
    <property type="entry name" value="ARM-like"/>
</dbReference>
<feature type="active site" evidence="5">
    <location>
        <position position="494"/>
    </location>
</feature>
<dbReference type="Proteomes" id="UP001583172">
    <property type="component" value="Unassembled WGS sequence"/>
</dbReference>
<comment type="similarity">
    <text evidence="1">Belongs to the V-ATPase H subunit family.</text>
</comment>
<comment type="caution">
    <text evidence="7">The sequence shown here is derived from an EMBL/GenBank/DDBJ whole genome shotgun (WGS) entry which is preliminary data.</text>
</comment>
<dbReference type="InterPro" id="IPR004908">
    <property type="entry name" value="ATPase_V1-cplx_hsu"/>
</dbReference>
<evidence type="ECO:0000259" key="6">
    <source>
        <dbReference type="PROSITE" id="PS51160"/>
    </source>
</evidence>
<dbReference type="EC" id="3.6.1.7" evidence="5"/>
<feature type="domain" description="Acylphosphatase-like" evidence="6">
    <location>
        <begin position="461"/>
        <end position="548"/>
    </location>
</feature>
<dbReference type="PRINTS" id="PR00112">
    <property type="entry name" value="ACYLPHPHTASE"/>
</dbReference>
<dbReference type="Pfam" id="PF03224">
    <property type="entry name" value="V-ATPase_H_N"/>
    <property type="match status" value="1"/>
</dbReference>
<dbReference type="InterPro" id="IPR036046">
    <property type="entry name" value="Acylphosphatase-like_dom_sf"/>
</dbReference>
<dbReference type="SUPFAM" id="SSF48371">
    <property type="entry name" value="ARM repeat"/>
    <property type="match status" value="1"/>
</dbReference>
<dbReference type="PROSITE" id="PS51160">
    <property type="entry name" value="ACYLPHOSPHATASE_3"/>
    <property type="match status" value="1"/>
</dbReference>
<evidence type="ECO:0000313" key="8">
    <source>
        <dbReference type="Proteomes" id="UP001583172"/>
    </source>
</evidence>
<keyword evidence="2" id="KW-0813">Transport</keyword>
<evidence type="ECO:0000313" key="7">
    <source>
        <dbReference type="EMBL" id="KAL1838304.1"/>
    </source>
</evidence>
<dbReference type="InterPro" id="IPR038497">
    <property type="entry name" value="ATPase_V1-cplx_hsu_C_sf"/>
</dbReference>
<feature type="active site" evidence="5">
    <location>
        <position position="476"/>
    </location>
</feature>
<dbReference type="InterPro" id="IPR001792">
    <property type="entry name" value="Acylphosphatase-like_dom"/>
</dbReference>
<accession>A0ABR3V8Z3</accession>